<proteinExistence type="predicted"/>
<accession>A0A6J2UEI2</accession>
<feature type="compositionally biased region" description="Polar residues" evidence="1">
    <location>
        <begin position="104"/>
        <end position="115"/>
    </location>
</feature>
<dbReference type="Proteomes" id="UP000504634">
    <property type="component" value="Unplaced"/>
</dbReference>
<gene>
    <name evidence="3" type="primary">LOC115632722</name>
</gene>
<evidence type="ECO:0000256" key="1">
    <source>
        <dbReference type="SAM" id="MobiDB-lite"/>
    </source>
</evidence>
<dbReference type="RefSeq" id="XP_030385828.1">
    <property type="nucleotide sequence ID" value="XM_030529968.1"/>
</dbReference>
<name>A0A6J2UEI2_DROLE</name>
<sequence>MQFHAAENFGHVELKPNGTLILRHTPELKGSNRQNLLLLRSVLNALRWAPLLMPGQPKLDIKIYGDGVEHKFPPVLENILQRIQTYFSIYRYTDTSRPKDEAVQPQSLEDTTTVKVNDVGENKKNAAGGEK</sequence>
<reference evidence="3" key="1">
    <citation type="submission" date="2025-08" db="UniProtKB">
        <authorList>
            <consortium name="RefSeq"/>
        </authorList>
    </citation>
    <scope>IDENTIFICATION</scope>
    <source>
        <strain evidence="3">11010-0011.00</strain>
        <tissue evidence="3">Whole body</tissue>
    </source>
</reference>
<dbReference type="AlphaFoldDB" id="A0A6J2UEI2"/>
<dbReference type="OrthoDB" id="7791582at2759"/>
<feature type="region of interest" description="Disordered" evidence="1">
    <location>
        <begin position="96"/>
        <end position="131"/>
    </location>
</feature>
<evidence type="ECO:0000313" key="2">
    <source>
        <dbReference type="Proteomes" id="UP000504634"/>
    </source>
</evidence>
<feature type="compositionally biased region" description="Basic and acidic residues" evidence="1">
    <location>
        <begin position="118"/>
        <end position="131"/>
    </location>
</feature>
<organism evidence="2 3">
    <name type="scientific">Drosophila lebanonensis</name>
    <name type="common">Fruit fly</name>
    <name type="synonym">Scaptodrosophila lebanonensis</name>
    <dbReference type="NCBI Taxonomy" id="7225"/>
    <lineage>
        <taxon>Eukaryota</taxon>
        <taxon>Metazoa</taxon>
        <taxon>Ecdysozoa</taxon>
        <taxon>Arthropoda</taxon>
        <taxon>Hexapoda</taxon>
        <taxon>Insecta</taxon>
        <taxon>Pterygota</taxon>
        <taxon>Neoptera</taxon>
        <taxon>Endopterygota</taxon>
        <taxon>Diptera</taxon>
        <taxon>Brachycera</taxon>
        <taxon>Muscomorpha</taxon>
        <taxon>Ephydroidea</taxon>
        <taxon>Drosophilidae</taxon>
        <taxon>Scaptodrosophila</taxon>
    </lineage>
</organism>
<protein>
    <submittedName>
        <fullName evidence="3">Uncharacterized protein LOC115632722</fullName>
    </submittedName>
</protein>
<dbReference type="GeneID" id="115632722"/>
<keyword evidence="2" id="KW-1185">Reference proteome</keyword>
<evidence type="ECO:0000313" key="3">
    <source>
        <dbReference type="RefSeq" id="XP_030385828.1"/>
    </source>
</evidence>